<gene>
    <name evidence="1" type="ORF">LOK49_LG04G02626</name>
</gene>
<evidence type="ECO:0000313" key="2">
    <source>
        <dbReference type="Proteomes" id="UP001060215"/>
    </source>
</evidence>
<sequence>MASRTCDLVERVHLAHQFNLDALLRYASSDVHTFPHSPSKFSFGHGQSNPTFLLEASLGSSAKRYVLRKKPPGKLLESAHAVEREFQVIEALSVHTQVPVPRVFCLYTDFSVIGTLT</sequence>
<accession>A0ACC0HZX3</accession>
<comment type="caution">
    <text evidence="1">The sequence shown here is derived from an EMBL/GenBank/DDBJ whole genome shotgun (WGS) entry which is preliminary data.</text>
</comment>
<organism evidence="1 2">
    <name type="scientific">Camellia lanceoleosa</name>
    <dbReference type="NCBI Taxonomy" id="1840588"/>
    <lineage>
        <taxon>Eukaryota</taxon>
        <taxon>Viridiplantae</taxon>
        <taxon>Streptophyta</taxon>
        <taxon>Embryophyta</taxon>
        <taxon>Tracheophyta</taxon>
        <taxon>Spermatophyta</taxon>
        <taxon>Magnoliopsida</taxon>
        <taxon>eudicotyledons</taxon>
        <taxon>Gunneridae</taxon>
        <taxon>Pentapetalae</taxon>
        <taxon>asterids</taxon>
        <taxon>Ericales</taxon>
        <taxon>Theaceae</taxon>
        <taxon>Camellia</taxon>
    </lineage>
</organism>
<keyword evidence="2" id="KW-1185">Reference proteome</keyword>
<reference evidence="1 2" key="1">
    <citation type="journal article" date="2022" name="Plant J.">
        <title>Chromosome-level genome of Camellia lanceoleosa provides a valuable resource for understanding genome evolution and self-incompatibility.</title>
        <authorList>
            <person name="Gong W."/>
            <person name="Xiao S."/>
            <person name="Wang L."/>
            <person name="Liao Z."/>
            <person name="Chang Y."/>
            <person name="Mo W."/>
            <person name="Hu G."/>
            <person name="Li W."/>
            <person name="Zhao G."/>
            <person name="Zhu H."/>
            <person name="Hu X."/>
            <person name="Ji K."/>
            <person name="Xiang X."/>
            <person name="Song Q."/>
            <person name="Yuan D."/>
            <person name="Jin S."/>
            <person name="Zhang L."/>
        </authorList>
    </citation>
    <scope>NUCLEOTIDE SEQUENCE [LARGE SCALE GENOMIC DNA]</scope>
    <source>
        <strain evidence="1">SQ_2022a</strain>
    </source>
</reference>
<protein>
    <submittedName>
        <fullName evidence="1">Acyl-CoA dehydrogenase IBR3</fullName>
    </submittedName>
</protein>
<proteinExistence type="predicted"/>
<dbReference type="Proteomes" id="UP001060215">
    <property type="component" value="Chromosome 2"/>
</dbReference>
<name>A0ACC0HZX3_9ERIC</name>
<dbReference type="EMBL" id="CM045759">
    <property type="protein sequence ID" value="KAI8018027.1"/>
    <property type="molecule type" value="Genomic_DNA"/>
</dbReference>
<evidence type="ECO:0000313" key="1">
    <source>
        <dbReference type="EMBL" id="KAI8018027.1"/>
    </source>
</evidence>